<evidence type="ECO:0000313" key="1">
    <source>
        <dbReference type="Proteomes" id="UP000095286"/>
    </source>
</evidence>
<dbReference type="Proteomes" id="UP000095286">
    <property type="component" value="Unplaced"/>
</dbReference>
<sequence>MSRALKKKTKEERDAPMEVSSKRPVKLVRKGQFVEQKKGFDPRFDSRCGDFHEGAFQKSYQFVDAIKEKEKQALEDELKICKNTDNARANAIRQVLKKIRTQELNRKMADLRKEAVNDLVKDNIERMNTGKKPIFLKDHQLKEKFAQKKYEYLKDEGKLNKYMEKKTKRDAGKERKKESKPLDFKEEDNE</sequence>
<reference evidence="2" key="1">
    <citation type="submission" date="2016-11" db="UniProtKB">
        <authorList>
            <consortium name="WormBaseParasite"/>
        </authorList>
    </citation>
    <scope>IDENTIFICATION</scope>
    <source>
        <strain evidence="2">KR3021</strain>
    </source>
</reference>
<name>A0AC35UI73_9BILA</name>
<dbReference type="WBParaSite" id="RSKR_0001179200.1">
    <property type="protein sequence ID" value="RSKR_0001179200.1"/>
    <property type="gene ID" value="RSKR_0001179200"/>
</dbReference>
<proteinExistence type="predicted"/>
<protein>
    <submittedName>
        <fullName evidence="2">rRNA biogenesis protein RRP36</fullName>
    </submittedName>
</protein>
<evidence type="ECO:0000313" key="2">
    <source>
        <dbReference type="WBParaSite" id="RSKR_0001179200.1"/>
    </source>
</evidence>
<accession>A0AC35UI73</accession>
<organism evidence="1 2">
    <name type="scientific">Rhabditophanes sp. KR3021</name>
    <dbReference type="NCBI Taxonomy" id="114890"/>
    <lineage>
        <taxon>Eukaryota</taxon>
        <taxon>Metazoa</taxon>
        <taxon>Ecdysozoa</taxon>
        <taxon>Nematoda</taxon>
        <taxon>Chromadorea</taxon>
        <taxon>Rhabditida</taxon>
        <taxon>Tylenchina</taxon>
        <taxon>Panagrolaimomorpha</taxon>
        <taxon>Strongyloidoidea</taxon>
        <taxon>Alloionematidae</taxon>
        <taxon>Rhabditophanes</taxon>
    </lineage>
</organism>